<organism evidence="7">
    <name type="scientific">Chromera velia CCMP2878</name>
    <dbReference type="NCBI Taxonomy" id="1169474"/>
    <lineage>
        <taxon>Eukaryota</taxon>
        <taxon>Sar</taxon>
        <taxon>Alveolata</taxon>
        <taxon>Colpodellida</taxon>
        <taxon>Chromeraceae</taxon>
        <taxon>Chromera</taxon>
    </lineage>
</organism>
<feature type="region of interest" description="Disordered" evidence="6">
    <location>
        <begin position="814"/>
        <end position="930"/>
    </location>
</feature>
<keyword evidence="2" id="KW-0547">Nucleotide-binding</keyword>
<dbReference type="VEuPathDB" id="CryptoDB:Cvel_17256"/>
<dbReference type="GO" id="GO:0070740">
    <property type="term" value="F:tubulin-glutamic acid ligase activity"/>
    <property type="evidence" value="ECO:0007669"/>
    <property type="project" value="TreeGrafter"/>
</dbReference>
<feature type="region of interest" description="Disordered" evidence="6">
    <location>
        <begin position="56"/>
        <end position="80"/>
    </location>
</feature>
<dbReference type="PANTHER" id="PTHR12241">
    <property type="entry name" value="TUBULIN POLYGLUTAMYLASE"/>
    <property type="match status" value="1"/>
</dbReference>
<comment type="catalytic activity">
    <reaction evidence="5">
        <text>L-glutamyl-[protein] + L-glutamate + ATP = gamma-L-glutamyl-L-glutamyl-[protein] + ADP + phosphate + H(+)</text>
        <dbReference type="Rhea" id="RHEA:60144"/>
        <dbReference type="Rhea" id="RHEA-COMP:10208"/>
        <dbReference type="Rhea" id="RHEA-COMP:15517"/>
        <dbReference type="ChEBI" id="CHEBI:15378"/>
        <dbReference type="ChEBI" id="CHEBI:29973"/>
        <dbReference type="ChEBI" id="CHEBI:29985"/>
        <dbReference type="ChEBI" id="CHEBI:30616"/>
        <dbReference type="ChEBI" id="CHEBI:43474"/>
        <dbReference type="ChEBI" id="CHEBI:143622"/>
        <dbReference type="ChEBI" id="CHEBI:456216"/>
    </reaction>
    <physiologicalReaction direction="left-to-right" evidence="5">
        <dbReference type="Rhea" id="RHEA:60145"/>
    </physiologicalReaction>
</comment>
<feature type="compositionally biased region" description="Polar residues" evidence="6">
    <location>
        <begin position="856"/>
        <end position="869"/>
    </location>
</feature>
<keyword evidence="1" id="KW-0436">Ligase</keyword>
<feature type="region of interest" description="Disordered" evidence="6">
    <location>
        <begin position="361"/>
        <end position="401"/>
    </location>
</feature>
<protein>
    <recommendedName>
        <fullName evidence="4">Tubulin--tyrosine ligase-like protein 5</fullName>
    </recommendedName>
</protein>
<evidence type="ECO:0000256" key="5">
    <source>
        <dbReference type="ARBA" id="ARBA00049274"/>
    </source>
</evidence>
<dbReference type="AlphaFoldDB" id="A0A0G4FJS2"/>
<feature type="compositionally biased region" description="Polar residues" evidence="6">
    <location>
        <begin position="450"/>
        <end position="468"/>
    </location>
</feature>
<feature type="region of interest" description="Disordered" evidence="6">
    <location>
        <begin position="943"/>
        <end position="1035"/>
    </location>
</feature>
<sequence length="1175" mass="130599">MELANRVRETFARCTAEDLARNKNYPGHANQNDYQEALLTLDTTDRPSTAFYRLHAEDGQKKETANVSSSSSSSSSSRRTQSDDETFLKLMFKVENTQCTTVVDLLQKRGFERTCGHQWALYWSGSPVQDHVYKRLHMFQKVNHFPGSSELTRKDRLCANLTALQRMYGKANVDIIPETFILPEQYSAFKKAYHNFSSESSSGSLWIAKPCASSRGRGITILDARRRFQAVPSPEERCIVQRYIPDPYLINGLKFDLRLYVLVTSFSPLSVYVFKDGLVRFASAPFDAADLENQIKHLTNYSINKNAGQWVNLSPSLAIESPLDKKIKTRLICETLNVVGLPKLTKQELSRAQERARIDALKQAPSRLKQDEAERERKETEIKRQIDEKRQAARANARNREERRAELGLRVHDNTISPRLLPSRNQNLISPRRLTSTLPPPAMSLGSPRLAQSTSANPDNSETLSAHRSQPAWVPKPGKTTMENRPPWSHSIRDAGSPKPRKIVAGQVVGSNGISPQNHSNNINPRDQHTERMEEGVAVQEEESTMVQQEDAYVPAMPGGERRPSAFAQRFSLPSDDTSLSLEPPSPRELEEFCRERLQIDLSTLLQASREEAKKALEAGVTYRGPSPARLPTACLIETQPLFPQETVPEEEETGMALCLRDKTLQWHSGMKAKMKKVKRNPRLVDRLREFKRAEPGFCRAFPTNGSARRFSNFLCDACPQTESVLHTLYLDPPLLDDQPPKLRCPLPLHTNQVIERAVEGPKPAAETRNLQITPTPPTATLPTVRTLPMQHPHPCTGPFPFPFFPNARRQQLCPKPHNQILPPNFPPQPSLPHASTHAHFPTQLKVPHPRAHPQAQPTAGHTTTQNPKSHVRPQLPQQSAGLMLPPSHNLQNVGSRPHPPSPIPEAPPTSTQKRDHEPPIQLHPTSGGHAVPVAATERQENRGLGPHHLPVPNRPVPSVSVCQHEPEPPNTDQSRAPLTQVHPPTTNRHPPDMHRLMQAPPPSARLAVPGAFLNQGHGPPHQPMPNGMPPPHHKMQMCFPHHQLPLHHHQPPHASSSSTYTFPPPLAPVGSAARTGVPTNVATGAIGLQMHSRGGVPHQRAPTAYHHHQTVKACSAGSGVVLPPASAVAAGNGQGFHPHQIGYCARALPAHHPQPQPAKLFGGIQQVHMRYWGL</sequence>
<dbReference type="InterPro" id="IPR004344">
    <property type="entry name" value="TTL/TTLL_fam"/>
</dbReference>
<dbReference type="GO" id="GO:0005524">
    <property type="term" value="F:ATP binding"/>
    <property type="evidence" value="ECO:0007669"/>
    <property type="project" value="UniProtKB-KW"/>
</dbReference>
<feature type="compositionally biased region" description="Pro residues" evidence="6">
    <location>
        <begin position="898"/>
        <end position="908"/>
    </location>
</feature>
<accession>A0A0G4FJS2</accession>
<evidence type="ECO:0000256" key="2">
    <source>
        <dbReference type="ARBA" id="ARBA00022741"/>
    </source>
</evidence>
<feature type="region of interest" description="Disordered" evidence="6">
    <location>
        <begin position="417"/>
        <end position="500"/>
    </location>
</feature>
<name>A0A0G4FJS2_9ALVE</name>
<evidence type="ECO:0000313" key="7">
    <source>
        <dbReference type="EMBL" id="CEM13571.1"/>
    </source>
</evidence>
<evidence type="ECO:0000256" key="1">
    <source>
        <dbReference type="ARBA" id="ARBA00022598"/>
    </source>
</evidence>
<evidence type="ECO:0000256" key="4">
    <source>
        <dbReference type="ARBA" id="ARBA00041448"/>
    </source>
</evidence>
<feature type="compositionally biased region" description="Low complexity" evidence="6">
    <location>
        <begin position="68"/>
        <end position="77"/>
    </location>
</feature>
<dbReference type="Pfam" id="PF03133">
    <property type="entry name" value="TTL"/>
    <property type="match status" value="1"/>
</dbReference>
<dbReference type="EMBL" id="CDMZ01000404">
    <property type="protein sequence ID" value="CEM13571.1"/>
    <property type="molecule type" value="Genomic_DNA"/>
</dbReference>
<dbReference type="Gene3D" id="3.30.470.20">
    <property type="entry name" value="ATP-grasp fold, B domain"/>
    <property type="match status" value="1"/>
</dbReference>
<dbReference type="PANTHER" id="PTHR12241:SF145">
    <property type="entry name" value="TUBULIN POLYGLUTAMYLASE TTLL5"/>
    <property type="match status" value="1"/>
</dbReference>
<dbReference type="PROSITE" id="PS51221">
    <property type="entry name" value="TTL"/>
    <property type="match status" value="1"/>
</dbReference>
<dbReference type="GO" id="GO:0036064">
    <property type="term" value="C:ciliary basal body"/>
    <property type="evidence" value="ECO:0007669"/>
    <property type="project" value="TreeGrafter"/>
</dbReference>
<feature type="compositionally biased region" description="Basic and acidic residues" evidence="6">
    <location>
        <begin position="368"/>
        <end position="391"/>
    </location>
</feature>
<feature type="compositionally biased region" description="Polar residues" evidence="6">
    <location>
        <begin position="971"/>
        <end position="989"/>
    </location>
</feature>
<feature type="compositionally biased region" description="Pro residues" evidence="6">
    <location>
        <begin position="1021"/>
        <end position="1031"/>
    </location>
</feature>
<dbReference type="GO" id="GO:0000226">
    <property type="term" value="P:microtubule cytoskeleton organization"/>
    <property type="evidence" value="ECO:0007669"/>
    <property type="project" value="TreeGrafter"/>
</dbReference>
<gene>
    <name evidence="7" type="ORF">Cvel_17256</name>
</gene>
<evidence type="ECO:0000256" key="6">
    <source>
        <dbReference type="SAM" id="MobiDB-lite"/>
    </source>
</evidence>
<evidence type="ECO:0000256" key="3">
    <source>
        <dbReference type="ARBA" id="ARBA00022840"/>
    </source>
</evidence>
<keyword evidence="3" id="KW-0067">ATP-binding</keyword>
<proteinExistence type="predicted"/>
<feature type="compositionally biased region" description="Polar residues" evidence="6">
    <location>
        <begin position="423"/>
        <end position="437"/>
    </location>
</feature>
<reference evidence="7" key="1">
    <citation type="submission" date="2014-11" db="EMBL/GenBank/DDBJ databases">
        <authorList>
            <person name="Otto D Thomas"/>
            <person name="Naeem Raeece"/>
        </authorList>
    </citation>
    <scope>NUCLEOTIDE SEQUENCE</scope>
</reference>
<dbReference type="GO" id="GO:0015631">
    <property type="term" value="F:tubulin binding"/>
    <property type="evidence" value="ECO:0007669"/>
    <property type="project" value="TreeGrafter"/>
</dbReference>
<dbReference type="SUPFAM" id="SSF56059">
    <property type="entry name" value="Glutathione synthetase ATP-binding domain-like"/>
    <property type="match status" value="1"/>
</dbReference>